<dbReference type="AlphaFoldDB" id="M2MTP6"/>
<reference evidence="2 3" key="1">
    <citation type="journal article" date="2012" name="PLoS Pathog.">
        <title>Diverse lifestyles and strategies of plant pathogenesis encoded in the genomes of eighteen Dothideomycetes fungi.</title>
        <authorList>
            <person name="Ohm R.A."/>
            <person name="Feau N."/>
            <person name="Henrissat B."/>
            <person name="Schoch C.L."/>
            <person name="Horwitz B.A."/>
            <person name="Barry K.W."/>
            <person name="Condon B.J."/>
            <person name="Copeland A.C."/>
            <person name="Dhillon B."/>
            <person name="Glaser F."/>
            <person name="Hesse C.N."/>
            <person name="Kosti I."/>
            <person name="LaButti K."/>
            <person name="Lindquist E.A."/>
            <person name="Lucas S."/>
            <person name="Salamov A.A."/>
            <person name="Bradshaw R.E."/>
            <person name="Ciuffetti L."/>
            <person name="Hamelin R.C."/>
            <person name="Kema G.H.J."/>
            <person name="Lawrence C."/>
            <person name="Scott J.A."/>
            <person name="Spatafora J.W."/>
            <person name="Turgeon B.G."/>
            <person name="de Wit P.J.G.M."/>
            <person name="Zhong S."/>
            <person name="Goodwin S.B."/>
            <person name="Grigoriev I.V."/>
        </authorList>
    </citation>
    <scope>NUCLEOTIDE SEQUENCE [LARGE SCALE GENOMIC DNA]</scope>
    <source>
        <strain evidence="2 3">UAMH 10762</strain>
    </source>
</reference>
<sequence>MWSPAILAALLAITSFPSSVLSEAQHPLVDTNAHTIVALPTYNDTFARLGENWNALTEEAKQAATRLNSALDHIGFIGHDRHLDEIPASIKQALTQINITAFEQWLVQTTEEGLEEALKQLQAVDFKSLPADTVKYIEEHPLETAVFAVETVVFFVPGGVYIPLLRVLGFGRLGVRARSVAALLQSMIGPYVPARGWFAHLVSAAMGGYGRAVLNTITRVTIKIGWLLGFLHR</sequence>
<dbReference type="Proteomes" id="UP000011761">
    <property type="component" value="Unassembled WGS sequence"/>
</dbReference>
<dbReference type="InterPro" id="IPR038213">
    <property type="entry name" value="IFI6/IFI27-like_sf"/>
</dbReference>
<dbReference type="HOGENOM" id="CLU_1189717_0_0_1"/>
<protein>
    <submittedName>
        <fullName evidence="2">Uncharacterized protein</fullName>
    </submittedName>
</protein>
<feature type="signal peptide" evidence="1">
    <location>
        <begin position="1"/>
        <end position="22"/>
    </location>
</feature>
<proteinExistence type="predicted"/>
<dbReference type="eggNOG" id="ENOG502S79J">
    <property type="taxonomic scope" value="Eukaryota"/>
</dbReference>
<dbReference type="KEGG" id="bcom:BAUCODRAFT_372368"/>
<evidence type="ECO:0000313" key="3">
    <source>
        <dbReference type="Proteomes" id="UP000011761"/>
    </source>
</evidence>
<dbReference type="Gene3D" id="6.10.110.10">
    <property type="match status" value="1"/>
</dbReference>
<dbReference type="RefSeq" id="XP_007672787.1">
    <property type="nucleotide sequence ID" value="XM_007674597.1"/>
</dbReference>
<feature type="chain" id="PRO_5004021689" evidence="1">
    <location>
        <begin position="23"/>
        <end position="233"/>
    </location>
</feature>
<dbReference type="OMA" id="YQTAFHI"/>
<evidence type="ECO:0000313" key="2">
    <source>
        <dbReference type="EMBL" id="EMD00287.1"/>
    </source>
</evidence>
<name>M2MTP6_BAUPA</name>
<accession>M2MTP6</accession>
<dbReference type="GeneID" id="19113192"/>
<dbReference type="OrthoDB" id="440424at2759"/>
<dbReference type="EMBL" id="KB445551">
    <property type="protein sequence ID" value="EMD00287.1"/>
    <property type="molecule type" value="Genomic_DNA"/>
</dbReference>
<keyword evidence="1" id="KW-0732">Signal</keyword>
<evidence type="ECO:0000256" key="1">
    <source>
        <dbReference type="SAM" id="SignalP"/>
    </source>
</evidence>
<gene>
    <name evidence="2" type="ORF">BAUCODRAFT_372368</name>
</gene>
<keyword evidence="3" id="KW-1185">Reference proteome</keyword>
<organism evidence="2 3">
    <name type="scientific">Baudoinia panamericana (strain UAMH 10762)</name>
    <name type="common">Angels' share fungus</name>
    <name type="synonym">Baudoinia compniacensis (strain UAMH 10762)</name>
    <dbReference type="NCBI Taxonomy" id="717646"/>
    <lineage>
        <taxon>Eukaryota</taxon>
        <taxon>Fungi</taxon>
        <taxon>Dikarya</taxon>
        <taxon>Ascomycota</taxon>
        <taxon>Pezizomycotina</taxon>
        <taxon>Dothideomycetes</taxon>
        <taxon>Dothideomycetidae</taxon>
        <taxon>Mycosphaerellales</taxon>
        <taxon>Teratosphaeriaceae</taxon>
        <taxon>Baudoinia</taxon>
    </lineage>
</organism>